<dbReference type="InterPro" id="IPR036249">
    <property type="entry name" value="Thioredoxin-like_sf"/>
</dbReference>
<dbReference type="Gene3D" id="3.40.30.10">
    <property type="entry name" value="Glutaredoxin"/>
    <property type="match status" value="1"/>
</dbReference>
<dbReference type="EMBL" id="CP018889">
    <property type="protein sequence ID" value="AUI70559.2"/>
    <property type="molecule type" value="Genomic_DNA"/>
</dbReference>
<dbReference type="PANTHER" id="PTHR42899">
    <property type="entry name" value="SPERMATOGENESIS-ASSOCIATED PROTEIN 20"/>
    <property type="match status" value="1"/>
</dbReference>
<name>A0A2N9YJD2_9GAMM</name>
<dbReference type="InterPro" id="IPR024705">
    <property type="entry name" value="Ssp411"/>
</dbReference>
<accession>A0A2N9YJD2</accession>
<dbReference type="GO" id="GO:0005975">
    <property type="term" value="P:carbohydrate metabolic process"/>
    <property type="evidence" value="ECO:0007669"/>
    <property type="project" value="InterPro"/>
</dbReference>
<proteinExistence type="predicted"/>
<feature type="domain" description="Spermatogenesis-associated protein 20-like TRX" evidence="1">
    <location>
        <begin position="10"/>
        <end position="173"/>
    </location>
</feature>
<evidence type="ECO:0000313" key="2">
    <source>
        <dbReference type="EMBL" id="AUI70559.2"/>
    </source>
</evidence>
<dbReference type="PIRSF" id="PIRSF006402">
    <property type="entry name" value="UCP006402_thioredoxin"/>
    <property type="match status" value="1"/>
</dbReference>
<evidence type="ECO:0000313" key="3">
    <source>
        <dbReference type="Proteomes" id="UP000234271"/>
    </source>
</evidence>
<dbReference type="PANTHER" id="PTHR42899:SF1">
    <property type="entry name" value="SPERMATOGENESIS-ASSOCIATED PROTEIN 20"/>
    <property type="match status" value="1"/>
</dbReference>
<dbReference type="InterPro" id="IPR004879">
    <property type="entry name" value="Ssp411-like_TRX"/>
</dbReference>
<dbReference type="RefSeq" id="WP_101539147.1">
    <property type="nucleotide sequence ID" value="NZ_CP012373.2"/>
</dbReference>
<dbReference type="STRING" id="288004.AL038_16880"/>
<organism evidence="2 3">
    <name type="scientific">Beggiatoa leptomitoformis</name>
    <dbReference type="NCBI Taxonomy" id="288004"/>
    <lineage>
        <taxon>Bacteria</taxon>
        <taxon>Pseudomonadati</taxon>
        <taxon>Pseudomonadota</taxon>
        <taxon>Gammaproteobacteria</taxon>
        <taxon>Thiotrichales</taxon>
        <taxon>Thiotrichaceae</taxon>
        <taxon>Beggiatoa</taxon>
    </lineage>
</organism>
<dbReference type="SUPFAM" id="SSF48208">
    <property type="entry name" value="Six-hairpin glycosidases"/>
    <property type="match status" value="1"/>
</dbReference>
<dbReference type="CDD" id="cd02955">
    <property type="entry name" value="SSP411"/>
    <property type="match status" value="1"/>
</dbReference>
<dbReference type="InterPro" id="IPR008928">
    <property type="entry name" value="6-hairpin_glycosidase_sf"/>
</dbReference>
<sequence>MSAMSDTSHTNALVHETSPYLRQHANNPVHWHPWGEEALRLAREQDKPILLSVGYSACHWCHVMAHESFEDTTTAQVMNELFINIKVDREERPDLDKIYQMAHQILTRRAGGWPLTMFLTPDTHYPFFGGTYFPKEPRFNLPAFKDILYRVAEFYRQNRATITEQCQQLAQAIDYHETPRTEGLTTNTISPELLNTARQQIEQSFDNEWGGFSKAPKFPHLTNIERLFHHYHITAHQENPDEDGLQIALHTLTRMALGGIYDHVGGGFCRYSVDEYWMIPHFEKMLYDNAPFLTTYSEAWQLAKIPLYKQVALTTADWVLREMQSPEGGFYSTLDADSEGEEGKFYVWTPEEVKGLLSPELYTPLAYQFGLNRPANFEEHYWHLFGWHDREAVAEKFNLPLDEINARLDKALALLFQAREQRIHPGRDEKILTAWNGMMIKALAVAGRIFGRTDYIHAAEQSLNFIRNTLWKNGRLLATYKDGKAHLNAYLDDYAFLIEGIFTLLQCRWNNSDYSFMLELIEVLLAEFEDKEKGGFFFTGKHHENLIARLKPLMDEALPSGNGVAATVLGRLGHLLGNDEYLRAAARTIDIALPAMEQLAYAHNSLLLAVEDYLFPPQLIIIRADAKHLPIWQAACQQDYAPQRLCFAIPNHTNDSLTGVLANCHPQGEAVAYICQGYQCSAPIRSLPALEKALLADNERVM</sequence>
<evidence type="ECO:0000259" key="1">
    <source>
        <dbReference type="Pfam" id="PF03190"/>
    </source>
</evidence>
<dbReference type="OrthoDB" id="9762614at2"/>
<reference evidence="3" key="1">
    <citation type="submission" date="2016-12" db="EMBL/GenBank/DDBJ databases">
        <title>Complete Genome Sequence of Beggiatoa leptomitiformis D-401.</title>
        <authorList>
            <person name="Fomenkov A."/>
            <person name="Vincze T."/>
            <person name="Grabovich M."/>
            <person name="Anton B.P."/>
            <person name="Dubinina G."/>
            <person name="Orlova M."/>
            <person name="Belousova E."/>
            <person name="Roberts R.J."/>
        </authorList>
    </citation>
    <scope>NUCLEOTIDE SEQUENCE [LARGE SCALE GENOMIC DNA]</scope>
    <source>
        <strain evidence="3">D-401</strain>
    </source>
</reference>
<keyword evidence="3" id="KW-1185">Reference proteome</keyword>
<dbReference type="Proteomes" id="UP000234271">
    <property type="component" value="Chromosome"/>
</dbReference>
<gene>
    <name evidence="2" type="ORF">BLE401_07360</name>
</gene>
<dbReference type="SUPFAM" id="SSF52833">
    <property type="entry name" value="Thioredoxin-like"/>
    <property type="match status" value="1"/>
</dbReference>
<dbReference type="AlphaFoldDB" id="A0A2N9YJD2"/>
<dbReference type="Pfam" id="PF03190">
    <property type="entry name" value="Thioredox_DsbH"/>
    <property type="match status" value="1"/>
</dbReference>
<protein>
    <submittedName>
        <fullName evidence="2">DUF255 domain-containing protein</fullName>
    </submittedName>
</protein>